<gene>
    <name evidence="1" type="ORF">VB774_12820</name>
</gene>
<name>A0ABU5TKH6_9CYAN</name>
<keyword evidence="2" id="KW-1185">Reference proteome</keyword>
<proteinExistence type="predicted"/>
<evidence type="ECO:0000313" key="2">
    <source>
        <dbReference type="Proteomes" id="UP001301388"/>
    </source>
</evidence>
<evidence type="ECO:0000313" key="1">
    <source>
        <dbReference type="EMBL" id="MEA5478503.1"/>
    </source>
</evidence>
<protein>
    <submittedName>
        <fullName evidence="1">Uncharacterized protein</fullName>
    </submittedName>
</protein>
<organism evidence="1 2">
    <name type="scientific">Pseudanabaena galeata UHCC 0370</name>
    <dbReference type="NCBI Taxonomy" id="3110310"/>
    <lineage>
        <taxon>Bacteria</taxon>
        <taxon>Bacillati</taxon>
        <taxon>Cyanobacteriota</taxon>
        <taxon>Cyanophyceae</taxon>
        <taxon>Pseudanabaenales</taxon>
        <taxon>Pseudanabaenaceae</taxon>
        <taxon>Pseudanabaena</taxon>
    </lineage>
</organism>
<comment type="caution">
    <text evidence="1">The sequence shown here is derived from an EMBL/GenBank/DDBJ whole genome shotgun (WGS) entry which is preliminary data.</text>
</comment>
<reference evidence="1 2" key="1">
    <citation type="submission" date="2023-12" db="EMBL/GenBank/DDBJ databases">
        <title>Baltic Sea Cyanobacteria.</title>
        <authorList>
            <person name="Delbaje E."/>
            <person name="Fewer D.P."/>
            <person name="Shishido T.K."/>
        </authorList>
    </citation>
    <scope>NUCLEOTIDE SEQUENCE [LARGE SCALE GENOMIC DNA]</scope>
    <source>
        <strain evidence="1 2">UHCC 0370</strain>
    </source>
</reference>
<dbReference type="Proteomes" id="UP001301388">
    <property type="component" value="Unassembled WGS sequence"/>
</dbReference>
<accession>A0ABU5TKH6</accession>
<dbReference type="RefSeq" id="WP_323261984.1">
    <property type="nucleotide sequence ID" value="NZ_JAYGIE010000075.1"/>
</dbReference>
<dbReference type="EMBL" id="JAYGIE010000075">
    <property type="protein sequence ID" value="MEA5478503.1"/>
    <property type="molecule type" value="Genomic_DNA"/>
</dbReference>
<sequence>MPNLQRFALKLKPRNPLKVLLCNTFKGFLGFGIKAKRRVAAQSAATLLLAFVGENARQ</sequence>